<accession>A0A9W8B3C4</accession>
<name>A0A9W8B3C4_9FUNG</name>
<evidence type="ECO:0000256" key="3">
    <source>
        <dbReference type="ARBA" id="ARBA00022729"/>
    </source>
</evidence>
<dbReference type="InterPro" id="IPR013320">
    <property type="entry name" value="ConA-like_dom_sf"/>
</dbReference>
<evidence type="ECO:0000256" key="5">
    <source>
        <dbReference type="ARBA" id="ARBA00023136"/>
    </source>
</evidence>
<dbReference type="GO" id="GO:0005789">
    <property type="term" value="C:endoplasmic reticulum membrane"/>
    <property type="evidence" value="ECO:0007669"/>
    <property type="project" value="TreeGrafter"/>
</dbReference>
<comment type="subcellular location">
    <subcellularLocation>
        <location evidence="1">Membrane</location>
        <topology evidence="1">Single-pass type I membrane protein</topology>
    </subcellularLocation>
</comment>
<sequence>MHVTNTTRRHDYKFGFRRPYKLGDVIPDWDVFVDARVPRVPDFVRLSTSEVNSEGAIWSNRKNPHQYWEAVFSFHIQGHGAVGSDGLAFWYTQDRGHAGPLYGNEDPFKGLGIIFHTYDETEKKSSPYIMAFTNDGHVKLHDAENINDHMKGSCLRDVRGTLHDVFAKVTYHKRTLSLNIDTSGQGHEYKPCFVAHDVDLPSGYYFGVSAASGHLPDTHDVKTFDLYQLDPPPKVITDHREVYHMDETQRHQAEEVHHKMEELHHKETERIEEDEYGGAELHALMSLEENQSHIMDAIHALHSKLDMMGVHGAQPTGVHGQGGAVHGPASEEIRDDVKRLGRELSAIKTIVDRMALVHSTAGSDSSSINDMLIKMDHVQHRLDEIAAGRHIDYTEFHRVASSHVASTHSTITWVAMLIAIPALCFVLYSFYKKRQGTPKKYF</sequence>
<keyword evidence="4 6" id="KW-1133">Transmembrane helix</keyword>
<dbReference type="GO" id="GO:0006888">
    <property type="term" value="P:endoplasmic reticulum to Golgi vesicle-mediated transport"/>
    <property type="evidence" value="ECO:0007669"/>
    <property type="project" value="TreeGrafter"/>
</dbReference>
<dbReference type="Pfam" id="PF03388">
    <property type="entry name" value="Lectin_leg-like"/>
    <property type="match status" value="1"/>
</dbReference>
<dbReference type="InterPro" id="IPR051136">
    <property type="entry name" value="Intracellular_Lectin-GPT"/>
</dbReference>
<evidence type="ECO:0000256" key="4">
    <source>
        <dbReference type="ARBA" id="ARBA00022989"/>
    </source>
</evidence>
<dbReference type="GO" id="GO:0030134">
    <property type="term" value="C:COPII-coated ER to Golgi transport vesicle"/>
    <property type="evidence" value="ECO:0007669"/>
    <property type="project" value="TreeGrafter"/>
</dbReference>
<organism evidence="8 9">
    <name type="scientific">Dimargaris verticillata</name>
    <dbReference type="NCBI Taxonomy" id="2761393"/>
    <lineage>
        <taxon>Eukaryota</taxon>
        <taxon>Fungi</taxon>
        <taxon>Fungi incertae sedis</taxon>
        <taxon>Zoopagomycota</taxon>
        <taxon>Kickxellomycotina</taxon>
        <taxon>Dimargaritomycetes</taxon>
        <taxon>Dimargaritales</taxon>
        <taxon>Dimargaritaceae</taxon>
        <taxon>Dimargaris</taxon>
    </lineage>
</organism>
<proteinExistence type="predicted"/>
<evidence type="ECO:0000256" key="2">
    <source>
        <dbReference type="ARBA" id="ARBA00022692"/>
    </source>
</evidence>
<comment type="caution">
    <text evidence="8">The sequence shown here is derived from an EMBL/GenBank/DDBJ whole genome shotgun (WGS) entry which is preliminary data.</text>
</comment>
<reference evidence="8" key="1">
    <citation type="submission" date="2022-07" db="EMBL/GenBank/DDBJ databases">
        <title>Phylogenomic reconstructions and comparative analyses of Kickxellomycotina fungi.</title>
        <authorList>
            <person name="Reynolds N.K."/>
            <person name="Stajich J.E."/>
            <person name="Barry K."/>
            <person name="Grigoriev I.V."/>
            <person name="Crous P."/>
            <person name="Smith M.E."/>
        </authorList>
    </citation>
    <scope>NUCLEOTIDE SEQUENCE</scope>
    <source>
        <strain evidence="8">RSA 567</strain>
    </source>
</reference>
<dbReference type="AlphaFoldDB" id="A0A9W8B3C4"/>
<protein>
    <recommendedName>
        <fullName evidence="7">L-type lectin-like domain-containing protein</fullName>
    </recommendedName>
</protein>
<evidence type="ECO:0000313" key="9">
    <source>
        <dbReference type="Proteomes" id="UP001151582"/>
    </source>
</evidence>
<keyword evidence="2 6" id="KW-0812">Transmembrane</keyword>
<dbReference type="GO" id="GO:0000139">
    <property type="term" value="C:Golgi membrane"/>
    <property type="evidence" value="ECO:0007669"/>
    <property type="project" value="TreeGrafter"/>
</dbReference>
<dbReference type="Proteomes" id="UP001151582">
    <property type="component" value="Unassembled WGS sequence"/>
</dbReference>
<dbReference type="PANTHER" id="PTHR12223:SF28">
    <property type="entry name" value="LECTIN, MANNOSE BINDING 1 LIKE"/>
    <property type="match status" value="1"/>
</dbReference>
<gene>
    <name evidence="8" type="ORF">H4R34_004924</name>
</gene>
<evidence type="ECO:0000256" key="6">
    <source>
        <dbReference type="SAM" id="Phobius"/>
    </source>
</evidence>
<dbReference type="GO" id="GO:0005537">
    <property type="term" value="F:D-mannose binding"/>
    <property type="evidence" value="ECO:0007669"/>
    <property type="project" value="TreeGrafter"/>
</dbReference>
<dbReference type="EMBL" id="JANBQB010000739">
    <property type="protein sequence ID" value="KAJ1973889.1"/>
    <property type="molecule type" value="Genomic_DNA"/>
</dbReference>
<evidence type="ECO:0000256" key="1">
    <source>
        <dbReference type="ARBA" id="ARBA00004479"/>
    </source>
</evidence>
<dbReference type="OrthoDB" id="10265193at2759"/>
<keyword evidence="9" id="KW-1185">Reference proteome</keyword>
<evidence type="ECO:0000313" key="8">
    <source>
        <dbReference type="EMBL" id="KAJ1973889.1"/>
    </source>
</evidence>
<dbReference type="InterPro" id="IPR005052">
    <property type="entry name" value="Lectin_leg"/>
</dbReference>
<keyword evidence="5 6" id="KW-0472">Membrane</keyword>
<dbReference type="PROSITE" id="PS51328">
    <property type="entry name" value="L_LECTIN_LIKE"/>
    <property type="match status" value="1"/>
</dbReference>
<dbReference type="SUPFAM" id="SSF49899">
    <property type="entry name" value="Concanavalin A-like lectins/glucanases"/>
    <property type="match status" value="1"/>
</dbReference>
<feature type="domain" description="L-type lectin-like" evidence="7">
    <location>
        <begin position="8"/>
        <end position="229"/>
    </location>
</feature>
<evidence type="ECO:0000259" key="7">
    <source>
        <dbReference type="PROSITE" id="PS51328"/>
    </source>
</evidence>
<keyword evidence="3" id="KW-0732">Signal</keyword>
<dbReference type="Gene3D" id="2.60.120.200">
    <property type="match status" value="1"/>
</dbReference>
<dbReference type="GO" id="GO:0005793">
    <property type="term" value="C:endoplasmic reticulum-Golgi intermediate compartment"/>
    <property type="evidence" value="ECO:0007669"/>
    <property type="project" value="TreeGrafter"/>
</dbReference>
<feature type="transmembrane region" description="Helical" evidence="6">
    <location>
        <begin position="411"/>
        <end position="431"/>
    </location>
</feature>
<dbReference type="PANTHER" id="PTHR12223">
    <property type="entry name" value="VESICULAR MANNOSE-BINDING LECTIN"/>
    <property type="match status" value="1"/>
</dbReference>